<reference evidence="4 5" key="1">
    <citation type="journal article" date="2017" name="PLoS ONE">
        <title>Genomic sequence of 'Candidatus Liberibacter solanacearum' haplotype C and its comparison with haplotype A and B genomes.</title>
        <authorList>
            <person name="Wang J."/>
            <person name="Haapalainen M."/>
            <person name="Schott T."/>
            <person name="Thompson S.M."/>
            <person name="Smith G.R."/>
            <person name="Nissinen A.I."/>
            <person name="Pirhonen M."/>
        </authorList>
    </citation>
    <scope>NUCLEOTIDE SEQUENCE [LARGE SCALE GENOMIC DNA]</scope>
    <source>
        <strain evidence="4 5">FIN111</strain>
    </source>
</reference>
<sequence length="389" mass="42879">MKTKLENSISTNIISSTSENGVKVFRLTGSWRSAEISKISKGILITINKSTQEDLAIVDLLEITEIDTIGVAAIIYFTEKYRGKIQLQGMTAHMEQLFSIMSLNPNNKLKQKKPKDIFSYDIFRKFYHYIRKKAFKSINNSFIQLHILGLVISNVGALFVNIHKFKEFFPSLIRQIYYVGVTGVPVIILISFVTGAVIAQQGAFQLSNFGAEIFAIDLMSILQLREIGVLLTAVMVAGRSGSAIVAEIGSMKINEEIDSIKTIGIDIVRVLISPRIWALIISLPLLTILANCSAIVGASIIIWKYYDIPFSVFFARFHSTATLGNVFTGLIKAPFMACAIGIVAMKEGFGVGTNSDSLGERVTTCVVQSISMVIIIDSLFAIFYFAIGI</sequence>
<feature type="domain" description="STAS" evidence="3">
    <location>
        <begin position="12"/>
        <end position="103"/>
    </location>
</feature>
<name>A0A1V2N7B6_9HYPH</name>
<evidence type="ECO:0000259" key="3">
    <source>
        <dbReference type="PROSITE" id="PS50801"/>
    </source>
</evidence>
<comment type="similarity">
    <text evidence="2">Belongs to the MlaE permease family.</text>
</comment>
<feature type="transmembrane region" description="Helical" evidence="2">
    <location>
        <begin position="175"/>
        <end position="199"/>
    </location>
</feature>
<proteinExistence type="inferred from homology"/>
<dbReference type="Gene3D" id="3.30.750.24">
    <property type="entry name" value="STAS domain"/>
    <property type="match status" value="1"/>
</dbReference>
<feature type="transmembrane region" description="Helical" evidence="2">
    <location>
        <begin position="365"/>
        <end position="387"/>
    </location>
</feature>
<comment type="subcellular location">
    <subcellularLocation>
        <location evidence="2">Cell inner membrane</location>
        <topology evidence="2">Multi-pass membrane protein</topology>
    </subcellularLocation>
</comment>
<dbReference type="GO" id="GO:0005548">
    <property type="term" value="F:phospholipid transporter activity"/>
    <property type="evidence" value="ECO:0007669"/>
    <property type="project" value="TreeGrafter"/>
</dbReference>
<keyword evidence="2" id="KW-1133">Transmembrane helix</keyword>
<dbReference type="InterPro" id="IPR030802">
    <property type="entry name" value="Permease_MalE"/>
</dbReference>
<organism evidence="4 5">
    <name type="scientific">Candidatus Liberibacter solanacearum</name>
    <dbReference type="NCBI Taxonomy" id="556287"/>
    <lineage>
        <taxon>Bacteria</taxon>
        <taxon>Pseudomonadati</taxon>
        <taxon>Pseudomonadota</taxon>
        <taxon>Alphaproteobacteria</taxon>
        <taxon>Hyphomicrobiales</taxon>
        <taxon>Rhizobiaceae</taxon>
        <taxon>Liberibacter</taxon>
    </lineage>
</organism>
<keyword evidence="2" id="KW-1003">Cell membrane</keyword>
<dbReference type="RefSeq" id="WP_076969634.1">
    <property type="nucleotide sequence ID" value="NZ_LVWB01000013.1"/>
</dbReference>
<protein>
    <submittedName>
        <fullName evidence="4">ABC transporter</fullName>
    </submittedName>
</protein>
<comment type="caution">
    <text evidence="4">The sequence shown here is derived from an EMBL/GenBank/DDBJ whole genome shotgun (WGS) entry which is preliminary data.</text>
</comment>
<dbReference type="GO" id="GO:0043190">
    <property type="term" value="C:ATP-binding cassette (ABC) transporter complex"/>
    <property type="evidence" value="ECO:0007669"/>
    <property type="project" value="InterPro"/>
</dbReference>
<dbReference type="InterPro" id="IPR002645">
    <property type="entry name" value="STAS_dom"/>
</dbReference>
<dbReference type="InterPro" id="IPR003453">
    <property type="entry name" value="ABC_MlaE_roteobac"/>
</dbReference>
<dbReference type="Proteomes" id="UP000189542">
    <property type="component" value="Unassembled WGS sequence"/>
</dbReference>
<keyword evidence="2" id="KW-0997">Cell inner membrane</keyword>
<comment type="function">
    <text evidence="1">Could be part of an ABC transporter complex.</text>
</comment>
<evidence type="ECO:0000313" key="4">
    <source>
        <dbReference type="EMBL" id="ONI58799.1"/>
    </source>
</evidence>
<dbReference type="SUPFAM" id="SSF52091">
    <property type="entry name" value="SpoIIaa-like"/>
    <property type="match status" value="1"/>
</dbReference>
<dbReference type="NCBIfam" id="TIGR00056">
    <property type="entry name" value="MlaE family lipid ABC transporter permease subunit"/>
    <property type="match status" value="1"/>
</dbReference>
<evidence type="ECO:0000313" key="5">
    <source>
        <dbReference type="Proteomes" id="UP000189542"/>
    </source>
</evidence>
<gene>
    <name evidence="4" type="ORF">AYO25_04340</name>
</gene>
<feature type="transmembrane region" description="Helical" evidence="2">
    <location>
        <begin position="323"/>
        <end position="344"/>
    </location>
</feature>
<dbReference type="InterPro" id="IPR036513">
    <property type="entry name" value="STAS_dom_sf"/>
</dbReference>
<evidence type="ECO:0000256" key="2">
    <source>
        <dbReference type="RuleBase" id="RU362044"/>
    </source>
</evidence>
<dbReference type="OrthoDB" id="9805022at2"/>
<keyword evidence="2" id="KW-0812">Transmembrane</keyword>
<feature type="transmembrane region" description="Helical" evidence="2">
    <location>
        <begin position="276"/>
        <end position="303"/>
    </location>
</feature>
<accession>A0A1V2N7B6</accession>
<dbReference type="PANTHER" id="PTHR30188:SF3">
    <property type="entry name" value="ABC TRANSPORTER PERMEASE"/>
    <property type="match status" value="1"/>
</dbReference>
<dbReference type="Pfam" id="PF02405">
    <property type="entry name" value="MlaE"/>
    <property type="match status" value="1"/>
</dbReference>
<feature type="transmembrane region" description="Helical" evidence="2">
    <location>
        <begin position="142"/>
        <end position="163"/>
    </location>
</feature>
<dbReference type="AlphaFoldDB" id="A0A1V2N7B6"/>
<evidence type="ECO:0000256" key="1">
    <source>
        <dbReference type="ARBA" id="ARBA00003787"/>
    </source>
</evidence>
<dbReference type="EMBL" id="LVWB01000013">
    <property type="protein sequence ID" value="ONI58799.1"/>
    <property type="molecule type" value="Genomic_DNA"/>
</dbReference>
<keyword evidence="2" id="KW-0472">Membrane</keyword>
<dbReference type="PANTHER" id="PTHR30188">
    <property type="entry name" value="ABC TRANSPORTER PERMEASE PROTEIN-RELATED"/>
    <property type="match status" value="1"/>
</dbReference>
<dbReference type="PROSITE" id="PS50801">
    <property type="entry name" value="STAS"/>
    <property type="match status" value="1"/>
</dbReference>